<dbReference type="PANTHER" id="PTHR42305">
    <property type="entry name" value="MEMBRANE PROTEIN RV1733C-RELATED"/>
    <property type="match status" value="1"/>
</dbReference>
<feature type="transmembrane region" description="Helical" evidence="2">
    <location>
        <begin position="148"/>
        <end position="167"/>
    </location>
</feature>
<keyword evidence="2" id="KW-0812">Transmembrane</keyword>
<evidence type="ECO:0000256" key="2">
    <source>
        <dbReference type="SAM" id="Phobius"/>
    </source>
</evidence>
<name>A0ABN3WDC9_9ACTN</name>
<keyword evidence="2" id="KW-0472">Membrane</keyword>
<dbReference type="EMBL" id="BAAAVA010000005">
    <property type="protein sequence ID" value="GAA2911855.1"/>
    <property type="molecule type" value="Genomic_DNA"/>
</dbReference>
<accession>A0ABN3WDC9</accession>
<sequence>MSARNPPPPGPQPQRHEHVPRKANPLRRGSDRFEARICRILLLILVLGLPAASLGTGLATYQSAMQTVRTQSAERYEVDAEVVSAGETVPATKTQQAQVRWLDEAGTARTDDTRVKAHTPEGATVRVWVTQDGAVTVPPMTQNQAVTTGWFTGTAAAAGFAAVIYVTRKGMRHELDRKRYAQWDAEWERVEPLWAARFRR</sequence>
<feature type="transmembrane region" description="Helical" evidence="2">
    <location>
        <begin position="37"/>
        <end position="61"/>
    </location>
</feature>
<reference evidence="3 4" key="1">
    <citation type="journal article" date="2019" name="Int. J. Syst. Evol. Microbiol.">
        <title>The Global Catalogue of Microorganisms (GCM) 10K type strain sequencing project: providing services to taxonomists for standard genome sequencing and annotation.</title>
        <authorList>
            <consortium name="The Broad Institute Genomics Platform"/>
            <consortium name="The Broad Institute Genome Sequencing Center for Infectious Disease"/>
            <person name="Wu L."/>
            <person name="Ma J."/>
        </authorList>
    </citation>
    <scope>NUCLEOTIDE SEQUENCE [LARGE SCALE GENOMIC DNA]</scope>
    <source>
        <strain evidence="3 4">JCM 9650</strain>
    </source>
</reference>
<protein>
    <recommendedName>
        <fullName evidence="5">Membrane protein/MT1774</fullName>
    </recommendedName>
</protein>
<dbReference type="Proteomes" id="UP001501423">
    <property type="component" value="Unassembled WGS sequence"/>
</dbReference>
<proteinExistence type="predicted"/>
<keyword evidence="4" id="KW-1185">Reference proteome</keyword>
<dbReference type="PANTHER" id="PTHR42305:SF1">
    <property type="entry name" value="MEMBRANE PROTEIN RV1733C-RELATED"/>
    <property type="match status" value="1"/>
</dbReference>
<feature type="region of interest" description="Disordered" evidence="1">
    <location>
        <begin position="1"/>
        <end position="27"/>
    </location>
</feature>
<dbReference type="InterPro" id="IPR039708">
    <property type="entry name" value="MT1774/Rv1733c-like"/>
</dbReference>
<feature type="compositionally biased region" description="Pro residues" evidence="1">
    <location>
        <begin position="1"/>
        <end position="12"/>
    </location>
</feature>
<comment type="caution">
    <text evidence="3">The sequence shown here is derived from an EMBL/GenBank/DDBJ whole genome shotgun (WGS) entry which is preliminary data.</text>
</comment>
<organism evidence="3 4">
    <name type="scientific">Streptomyces erythrogriseus</name>
    <dbReference type="NCBI Taxonomy" id="284027"/>
    <lineage>
        <taxon>Bacteria</taxon>
        <taxon>Bacillati</taxon>
        <taxon>Actinomycetota</taxon>
        <taxon>Actinomycetes</taxon>
        <taxon>Kitasatosporales</taxon>
        <taxon>Streptomycetaceae</taxon>
        <taxon>Streptomyces</taxon>
        <taxon>Streptomyces griseoincarnatus group</taxon>
    </lineage>
</organism>
<keyword evidence="2" id="KW-1133">Transmembrane helix</keyword>
<evidence type="ECO:0000256" key="1">
    <source>
        <dbReference type="SAM" id="MobiDB-lite"/>
    </source>
</evidence>
<evidence type="ECO:0008006" key="5">
    <source>
        <dbReference type="Google" id="ProtNLM"/>
    </source>
</evidence>
<gene>
    <name evidence="3" type="ORF">GCM10010478_08250</name>
</gene>
<evidence type="ECO:0000313" key="4">
    <source>
        <dbReference type="Proteomes" id="UP001501423"/>
    </source>
</evidence>
<dbReference type="RefSeq" id="WP_244791338.1">
    <property type="nucleotide sequence ID" value="NZ_BAAAVA010000005.1"/>
</dbReference>
<evidence type="ECO:0000313" key="3">
    <source>
        <dbReference type="EMBL" id="GAA2911855.1"/>
    </source>
</evidence>